<dbReference type="EMBL" id="AGZS01000002">
    <property type="protein sequence ID" value="EJD65123.1"/>
    <property type="molecule type" value="Genomic_DNA"/>
</dbReference>
<sequence length="156" mass="16802">MKASERAVTHRARDRPEPADKICIDNIDKLEKKKEYTAENSSREVNTMADITKSTVSFGEGSIVSKSDTASKAGSDLVTGMADYQNCPMELIAVQGQVPGNQQHDDTVVEAVSDTLGSWELLAESDKQGIMEAAAALSEGDHAASRNFKQGKQQGK</sequence>
<accession>J0DFM8</accession>
<keyword evidence="3" id="KW-1185">Reference proteome</keyword>
<evidence type="ECO:0000313" key="3">
    <source>
        <dbReference type="Proteomes" id="UP000006415"/>
    </source>
</evidence>
<dbReference type="AlphaFoldDB" id="J0DFM8"/>
<name>J0DFM8_9BIFI</name>
<proteinExistence type="predicted"/>
<feature type="region of interest" description="Disordered" evidence="1">
    <location>
        <begin position="1"/>
        <end position="20"/>
    </location>
</feature>
<evidence type="ECO:0000313" key="2">
    <source>
        <dbReference type="EMBL" id="EJD65123.1"/>
    </source>
</evidence>
<protein>
    <submittedName>
        <fullName evidence="2">Uncharacterized protein</fullName>
    </submittedName>
</protein>
<reference evidence="2 3" key="1">
    <citation type="submission" date="2012-01" db="EMBL/GenBank/DDBJ databases">
        <title>The Genome Sequence of Scardovia wiggsiae F0424.</title>
        <authorList>
            <consortium name="The Broad Institute Genome Sequencing Platform"/>
            <person name="Earl A."/>
            <person name="Ward D."/>
            <person name="Feldgarden M."/>
            <person name="Gevers D."/>
            <person name="Izard J."/>
            <person name="Ganesan A."/>
            <person name="Baranova O.V."/>
            <person name="Blanton J.M."/>
            <person name="Tanner A.C."/>
            <person name="Mathney J."/>
            <person name="Dewhirst F.E."/>
            <person name="Young S.K."/>
            <person name="Zeng Q."/>
            <person name="Gargeya S."/>
            <person name="Fitzgerald M."/>
            <person name="Haas B."/>
            <person name="Abouelleil A."/>
            <person name="Alvarado L."/>
            <person name="Arachchi H.M."/>
            <person name="Berlin A."/>
            <person name="Chapman S.B."/>
            <person name="Gearin G."/>
            <person name="Goldberg J."/>
            <person name="Griggs A."/>
            <person name="Gujja S."/>
            <person name="Hansen M."/>
            <person name="Heiman D."/>
            <person name="Howarth C."/>
            <person name="Larimer J."/>
            <person name="Lui A."/>
            <person name="MacDonald P.J.P."/>
            <person name="McCowen C."/>
            <person name="Montmayeur A."/>
            <person name="Murphy C."/>
            <person name="Neiman D."/>
            <person name="Pearson M."/>
            <person name="Priest M."/>
            <person name="Roberts A."/>
            <person name="Saif S."/>
            <person name="Shea T."/>
            <person name="Sisk P."/>
            <person name="Stolte C."/>
            <person name="Sykes S."/>
            <person name="Wortman J."/>
            <person name="Nusbaum C."/>
            <person name="Birren B."/>
        </authorList>
    </citation>
    <scope>NUCLEOTIDE SEQUENCE [LARGE SCALE GENOMIC DNA]</scope>
    <source>
        <strain evidence="2 3">F0424</strain>
    </source>
</reference>
<dbReference type="STRING" id="857290.HMPREF9156_00567"/>
<gene>
    <name evidence="2" type="ORF">HMPREF9156_00567</name>
</gene>
<dbReference type="Proteomes" id="UP000006415">
    <property type="component" value="Unassembled WGS sequence"/>
</dbReference>
<organism evidence="2 3">
    <name type="scientific">Scardovia wiggsiae F0424</name>
    <dbReference type="NCBI Taxonomy" id="857290"/>
    <lineage>
        <taxon>Bacteria</taxon>
        <taxon>Bacillati</taxon>
        <taxon>Actinomycetota</taxon>
        <taxon>Actinomycetes</taxon>
        <taxon>Bifidobacteriales</taxon>
        <taxon>Bifidobacteriaceae</taxon>
        <taxon>Scardovia</taxon>
    </lineage>
</organism>
<comment type="caution">
    <text evidence="2">The sequence shown here is derived from an EMBL/GenBank/DDBJ whole genome shotgun (WGS) entry which is preliminary data.</text>
</comment>
<dbReference type="HOGENOM" id="CLU_1685365_0_0_11"/>
<evidence type="ECO:0000256" key="1">
    <source>
        <dbReference type="SAM" id="MobiDB-lite"/>
    </source>
</evidence>